<name>A0A0H3DAI4_AMYMU</name>
<dbReference type="InterPro" id="IPR001647">
    <property type="entry name" value="HTH_TetR"/>
</dbReference>
<dbReference type="OrthoDB" id="5181477at2"/>
<dbReference type="eggNOG" id="COG1309">
    <property type="taxonomic scope" value="Bacteria"/>
</dbReference>
<dbReference type="PANTHER" id="PTHR30055">
    <property type="entry name" value="HTH-TYPE TRANSCRIPTIONAL REGULATOR RUTR"/>
    <property type="match status" value="1"/>
</dbReference>
<dbReference type="AlphaFoldDB" id="A0A0H3DAI4"/>
<dbReference type="Gene3D" id="1.10.10.60">
    <property type="entry name" value="Homeodomain-like"/>
    <property type="match status" value="1"/>
</dbReference>
<dbReference type="InterPro" id="IPR036271">
    <property type="entry name" value="Tet_transcr_reg_TetR-rel_C_sf"/>
</dbReference>
<reference evidence="7 8" key="1">
    <citation type="journal article" date="2010" name="Cell Res.">
        <title>Complete genome sequence of the rifamycin SV-producing Amycolatopsis mediterranei U32 revealed its genetic characteristics in phylogeny and metabolism.</title>
        <authorList>
            <person name="Zhao W."/>
            <person name="Zhong Y."/>
            <person name="Yuan H."/>
            <person name="Wang J."/>
            <person name="Zheng H."/>
            <person name="Wang Y."/>
            <person name="Cen X."/>
            <person name="Xu F."/>
            <person name="Bai J."/>
            <person name="Han X."/>
            <person name="Lu G."/>
            <person name="Zhu Y."/>
            <person name="Shao Z."/>
            <person name="Yan H."/>
            <person name="Li C."/>
            <person name="Peng N."/>
            <person name="Zhang Z."/>
            <person name="Zhang Y."/>
            <person name="Lin W."/>
            <person name="Fan Y."/>
            <person name="Qin Z."/>
            <person name="Hu Y."/>
            <person name="Zhu B."/>
            <person name="Wang S."/>
            <person name="Ding X."/>
            <person name="Zhao G.P."/>
        </authorList>
    </citation>
    <scope>NUCLEOTIDE SEQUENCE [LARGE SCALE GENOMIC DNA]</scope>
    <source>
        <strain evidence="8">U-32</strain>
    </source>
</reference>
<feature type="domain" description="HTH tetR-type" evidence="6">
    <location>
        <begin position="25"/>
        <end position="85"/>
    </location>
</feature>
<evidence type="ECO:0000313" key="8">
    <source>
        <dbReference type="Proteomes" id="UP000000328"/>
    </source>
</evidence>
<dbReference type="InterPro" id="IPR050109">
    <property type="entry name" value="HTH-type_TetR-like_transc_reg"/>
</dbReference>
<dbReference type="Proteomes" id="UP000000328">
    <property type="component" value="Chromosome"/>
</dbReference>
<keyword evidence="1" id="KW-0678">Repressor</keyword>
<protein>
    <submittedName>
        <fullName evidence="7">TetR family transcriptional regulator</fullName>
    </submittedName>
</protein>
<dbReference type="SUPFAM" id="SSF46689">
    <property type="entry name" value="Homeodomain-like"/>
    <property type="match status" value="1"/>
</dbReference>
<keyword evidence="4" id="KW-0804">Transcription</keyword>
<dbReference type="GO" id="GO:0000976">
    <property type="term" value="F:transcription cis-regulatory region binding"/>
    <property type="evidence" value="ECO:0007669"/>
    <property type="project" value="TreeGrafter"/>
</dbReference>
<evidence type="ECO:0000259" key="6">
    <source>
        <dbReference type="PROSITE" id="PS50977"/>
    </source>
</evidence>
<proteinExistence type="predicted"/>
<dbReference type="KEGG" id="amd:AMED_5337"/>
<sequence>MMTGPLIAGLDDTGNGSARRRRVDPERRVRLLKDLEELVLAEGFLALSMDDLAHRLHCSKATLYSVAGNKEQLVVALTKGFFRQATEQIEQAVAEVADPRLRIPAYLSGVGRAMSRCSTQFYADMIGLRSTASIYRTNSAAAARRVQELIAEGVKEGALRSIDGNFAGQLVALAIEGVQSGVLLQGGLSAGEAYTELADLLLHGLSAPPA</sequence>
<dbReference type="Pfam" id="PF00440">
    <property type="entry name" value="TetR_N"/>
    <property type="match status" value="1"/>
</dbReference>
<dbReference type="SUPFAM" id="SSF48498">
    <property type="entry name" value="Tetracyclin repressor-like, C-terminal domain"/>
    <property type="match status" value="1"/>
</dbReference>
<accession>A0A0H3DAI4</accession>
<feature type="DNA-binding region" description="H-T-H motif" evidence="5">
    <location>
        <begin position="48"/>
        <end position="67"/>
    </location>
</feature>
<evidence type="ECO:0000256" key="3">
    <source>
        <dbReference type="ARBA" id="ARBA00023125"/>
    </source>
</evidence>
<keyword evidence="3 5" id="KW-0238">DNA-binding</keyword>
<evidence type="ECO:0000256" key="2">
    <source>
        <dbReference type="ARBA" id="ARBA00023015"/>
    </source>
</evidence>
<evidence type="ECO:0000313" key="7">
    <source>
        <dbReference type="EMBL" id="ADJ47098.1"/>
    </source>
</evidence>
<keyword evidence="2" id="KW-0805">Transcription regulation</keyword>
<evidence type="ECO:0000256" key="1">
    <source>
        <dbReference type="ARBA" id="ARBA00022491"/>
    </source>
</evidence>
<dbReference type="PROSITE" id="PS50977">
    <property type="entry name" value="HTH_TETR_2"/>
    <property type="match status" value="1"/>
</dbReference>
<dbReference type="HOGENOM" id="CLU_099797_0_0_11"/>
<dbReference type="GO" id="GO:0003700">
    <property type="term" value="F:DNA-binding transcription factor activity"/>
    <property type="evidence" value="ECO:0007669"/>
    <property type="project" value="TreeGrafter"/>
</dbReference>
<dbReference type="EMBL" id="CP002000">
    <property type="protein sequence ID" value="ADJ47098.1"/>
    <property type="molecule type" value="Genomic_DNA"/>
</dbReference>
<dbReference type="PANTHER" id="PTHR30055:SF175">
    <property type="entry name" value="HTH-TYPE TRANSCRIPTIONAL REPRESSOR KSTR2"/>
    <property type="match status" value="1"/>
</dbReference>
<dbReference type="PATRIC" id="fig|749927.5.peg.5531"/>
<evidence type="ECO:0000256" key="5">
    <source>
        <dbReference type="PROSITE-ProRule" id="PRU00335"/>
    </source>
</evidence>
<evidence type="ECO:0000256" key="4">
    <source>
        <dbReference type="ARBA" id="ARBA00023163"/>
    </source>
</evidence>
<organism evidence="7 8">
    <name type="scientific">Amycolatopsis mediterranei (strain U-32)</name>
    <dbReference type="NCBI Taxonomy" id="749927"/>
    <lineage>
        <taxon>Bacteria</taxon>
        <taxon>Bacillati</taxon>
        <taxon>Actinomycetota</taxon>
        <taxon>Actinomycetes</taxon>
        <taxon>Pseudonocardiales</taxon>
        <taxon>Pseudonocardiaceae</taxon>
        <taxon>Amycolatopsis</taxon>
    </lineage>
</organism>
<gene>
    <name evidence="7" type="ordered locus">AMED_5337</name>
</gene>
<dbReference type="Gene3D" id="1.10.357.10">
    <property type="entry name" value="Tetracycline Repressor, domain 2"/>
    <property type="match status" value="1"/>
</dbReference>
<dbReference type="InterPro" id="IPR009057">
    <property type="entry name" value="Homeodomain-like_sf"/>
</dbReference>